<dbReference type="SUPFAM" id="SSF109854">
    <property type="entry name" value="DinB/YfiT-like putative metalloenzymes"/>
    <property type="match status" value="1"/>
</dbReference>
<evidence type="ECO:0000313" key="2">
    <source>
        <dbReference type="EMBL" id="TCO54806.1"/>
    </source>
</evidence>
<dbReference type="InterPro" id="IPR017517">
    <property type="entry name" value="Maleyloyr_isom"/>
</dbReference>
<proteinExistence type="predicted"/>
<evidence type="ECO:0000259" key="1">
    <source>
        <dbReference type="Pfam" id="PF11716"/>
    </source>
</evidence>
<reference evidence="2 3" key="1">
    <citation type="submission" date="2019-03" db="EMBL/GenBank/DDBJ databases">
        <title>Genomic Encyclopedia of Type Strains, Phase IV (KMG-IV): sequencing the most valuable type-strain genomes for metagenomic binning, comparative biology and taxonomic classification.</title>
        <authorList>
            <person name="Goeker M."/>
        </authorList>
    </citation>
    <scope>NUCLEOTIDE SEQUENCE [LARGE SCALE GENOMIC DNA]</scope>
    <source>
        <strain evidence="2 3">DSM 45934</strain>
    </source>
</reference>
<keyword evidence="3" id="KW-1185">Reference proteome</keyword>
<dbReference type="InterPro" id="IPR024344">
    <property type="entry name" value="MDMPI_metal-binding"/>
</dbReference>
<dbReference type="Pfam" id="PF11716">
    <property type="entry name" value="MDMPI_N"/>
    <property type="match status" value="1"/>
</dbReference>
<dbReference type="Proteomes" id="UP000295680">
    <property type="component" value="Unassembled WGS sequence"/>
</dbReference>
<dbReference type="GO" id="GO:0046872">
    <property type="term" value="F:metal ion binding"/>
    <property type="evidence" value="ECO:0007669"/>
    <property type="project" value="InterPro"/>
</dbReference>
<name>A0A4R2JD99_9PSEU</name>
<dbReference type="EMBL" id="SLWS01000008">
    <property type="protein sequence ID" value="TCO54806.1"/>
    <property type="molecule type" value="Genomic_DNA"/>
</dbReference>
<feature type="domain" description="Mycothiol-dependent maleylpyruvate isomerase metal-binding" evidence="1">
    <location>
        <begin position="27"/>
        <end position="163"/>
    </location>
</feature>
<dbReference type="NCBIfam" id="TIGR03083">
    <property type="entry name" value="maleylpyruvate isomerase family mycothiol-dependent enzyme"/>
    <property type="match status" value="1"/>
</dbReference>
<organism evidence="2 3">
    <name type="scientific">Actinocrispum wychmicini</name>
    <dbReference type="NCBI Taxonomy" id="1213861"/>
    <lineage>
        <taxon>Bacteria</taxon>
        <taxon>Bacillati</taxon>
        <taxon>Actinomycetota</taxon>
        <taxon>Actinomycetes</taxon>
        <taxon>Pseudonocardiales</taxon>
        <taxon>Pseudonocardiaceae</taxon>
        <taxon>Actinocrispum</taxon>
    </lineage>
</organism>
<dbReference type="Gene3D" id="1.20.120.450">
    <property type="entry name" value="dinb family like domain"/>
    <property type="match status" value="1"/>
</dbReference>
<dbReference type="AlphaFoldDB" id="A0A4R2JD99"/>
<accession>A0A4R2JD99</accession>
<protein>
    <submittedName>
        <fullName evidence="2">Uncharacterized protein (TIGR03084 family)</fullName>
    </submittedName>
</protein>
<comment type="caution">
    <text evidence="2">The sequence shown here is derived from an EMBL/GenBank/DDBJ whole genome shotgun (WGS) entry which is preliminary data.</text>
</comment>
<gene>
    <name evidence="2" type="ORF">EV192_10894</name>
</gene>
<evidence type="ECO:0000313" key="3">
    <source>
        <dbReference type="Proteomes" id="UP000295680"/>
    </source>
</evidence>
<dbReference type="InterPro" id="IPR034660">
    <property type="entry name" value="DinB/YfiT-like"/>
</dbReference>
<sequence length="266" mass="28884">MTGVAKRVSIIRRPGGYCSVMEIFDDLEAEYERLDGIFAGLSEADWNHPSDAAGWTNVDVVLHLAQSEETVAATVTGGPVMPNRLAGDRGPTSVDDAMAMWVDAERAGPDVVYPRWQAARRRSVEVLRAADPDRRTPWASAPLRPAALATTRLAEHWAHALDITVPLGIPYPDTARLRHIAWLGHRTLPYAFALAEEQFAPVRAELTGPDGDVWRYGPDDAESVISGPAGAFCRVGARRLTPEESGLTATGPHSTTALRLLRNYAA</sequence>